<accession>A0AAU7RND4</accession>
<sequence>MTVVKRQFYKNHKSNGDEYMFHLARDTESGEVYVIRQADYVVDGGSEKSMTLYEFLAGGGNRQNALLQLIGSLVPEAAQQQH</sequence>
<dbReference type="RefSeq" id="WP_174176877.1">
    <property type="nucleotide sequence ID" value="NZ_CP157960.1"/>
</dbReference>
<evidence type="ECO:0000313" key="1">
    <source>
        <dbReference type="EMBL" id="XBT91697.1"/>
    </source>
</evidence>
<organism evidence="1">
    <name type="scientific">Rhizobium sp. ZPR3</name>
    <dbReference type="NCBI Taxonomy" id="3158967"/>
    <lineage>
        <taxon>Bacteria</taxon>
        <taxon>Pseudomonadati</taxon>
        <taxon>Pseudomonadota</taxon>
        <taxon>Alphaproteobacteria</taxon>
        <taxon>Hyphomicrobiales</taxon>
        <taxon>Rhizobiaceae</taxon>
        <taxon>Rhizobium/Agrobacterium group</taxon>
        <taxon>Rhizobium</taxon>
    </lineage>
</organism>
<reference evidence="1" key="1">
    <citation type="submission" date="2024-06" db="EMBL/GenBank/DDBJ databases">
        <authorList>
            <person name="Li T."/>
            <person name="Gao R."/>
        </authorList>
    </citation>
    <scope>NUCLEOTIDE SEQUENCE</scope>
    <source>
        <strain evidence="1">ZPR3</strain>
    </source>
</reference>
<proteinExistence type="predicted"/>
<dbReference type="EMBL" id="CP157960">
    <property type="protein sequence ID" value="XBT91697.1"/>
    <property type="molecule type" value="Genomic_DNA"/>
</dbReference>
<protein>
    <submittedName>
        <fullName evidence="1">Uncharacterized protein</fullName>
    </submittedName>
</protein>
<dbReference type="AlphaFoldDB" id="A0AAU7RND4"/>
<name>A0AAU7RND4_9HYPH</name>
<gene>
    <name evidence="1" type="ORF">ABM479_12850</name>
</gene>